<dbReference type="InterPro" id="IPR025534">
    <property type="entry name" value="DUF4420"/>
</dbReference>
<evidence type="ECO:0008006" key="3">
    <source>
        <dbReference type="Google" id="ProtNLM"/>
    </source>
</evidence>
<organism evidence="1 2">
    <name type="scientific">Amycolatopsis lurida NRRL 2430</name>
    <dbReference type="NCBI Taxonomy" id="1460371"/>
    <lineage>
        <taxon>Bacteria</taxon>
        <taxon>Bacillati</taxon>
        <taxon>Actinomycetota</taxon>
        <taxon>Actinomycetes</taxon>
        <taxon>Pseudonocardiales</taxon>
        <taxon>Pseudonocardiaceae</taxon>
        <taxon>Amycolatopsis</taxon>
    </lineage>
</organism>
<sequence length="263" mass="29828">MLTLRERALEDVNTFGRYADLSCSRSDLNDVFTGLCSDVLATVEENPNRPLKAMYLVVDRWRALFQSTGSPLDNEQLAGLFGELMVLRRLLELSSAATEHWKGPSGHRHDFVFAPSAIEVKASTATEGRRVRVHGADQLECPTDGRLDLVWIRLERVTDGGEGVVELVDHLRRLSDDENGLLLKLAQVGYRPTDVELYREVRFVVREELWFEVDHRFPRLTPTDLPVDVLDVQYSIDIASEPPHPIKEADLEEHLSDITREVA</sequence>
<reference evidence="1 2" key="1">
    <citation type="journal article" date="2014" name="Genome Announc.">
        <title>Draft Genome Sequence of Amycolatopsis lurida NRRL 2430, Producer of the Glycopeptide Family Antibiotic Ristocetin.</title>
        <authorList>
            <person name="Kwun M.J."/>
            <person name="Hong H.J."/>
        </authorList>
    </citation>
    <scope>NUCLEOTIDE SEQUENCE [LARGE SCALE GENOMIC DNA]</scope>
    <source>
        <strain evidence="1 2">NRRL 2430</strain>
    </source>
</reference>
<protein>
    <recommendedName>
        <fullName evidence="3">PD-(D/E)XK motif protein</fullName>
    </recommendedName>
</protein>
<accession>A0A2P2FJQ7</accession>
<dbReference type="AlphaFoldDB" id="A0A2P2FJQ7"/>
<dbReference type="Pfam" id="PF14390">
    <property type="entry name" value="DUF4420"/>
    <property type="match status" value="1"/>
</dbReference>
<proteinExistence type="predicted"/>
<evidence type="ECO:0000313" key="1">
    <source>
        <dbReference type="EMBL" id="KFU76960.1"/>
    </source>
</evidence>
<comment type="caution">
    <text evidence="1">The sequence shown here is derived from an EMBL/GenBank/DDBJ whole genome shotgun (WGS) entry which is preliminary data.</text>
</comment>
<keyword evidence="2" id="KW-1185">Reference proteome</keyword>
<dbReference type="Proteomes" id="UP000256220">
    <property type="component" value="Unassembled WGS sequence"/>
</dbReference>
<dbReference type="EMBL" id="JFBM01000037">
    <property type="protein sequence ID" value="KFU76960.1"/>
    <property type="molecule type" value="Genomic_DNA"/>
</dbReference>
<name>A0A2P2FJQ7_AMYLU</name>
<gene>
    <name evidence="1" type="ORF">BB31_33170</name>
</gene>
<evidence type="ECO:0000313" key="2">
    <source>
        <dbReference type="Proteomes" id="UP000256220"/>
    </source>
</evidence>